<dbReference type="PROSITE" id="PS01227">
    <property type="entry name" value="UPF0012"/>
    <property type="match status" value="1"/>
</dbReference>
<keyword evidence="5" id="KW-1185">Reference proteome</keyword>
<dbReference type="PROSITE" id="PS50263">
    <property type="entry name" value="CN_HYDROLASE"/>
    <property type="match status" value="1"/>
</dbReference>
<dbReference type="Pfam" id="PF00795">
    <property type="entry name" value="CN_hydrolase"/>
    <property type="match status" value="1"/>
</dbReference>
<feature type="region of interest" description="Disordered" evidence="2">
    <location>
        <begin position="1"/>
        <end position="21"/>
    </location>
</feature>
<dbReference type="SUPFAM" id="SSF56317">
    <property type="entry name" value="Carbon-nitrogen hydrolase"/>
    <property type="match status" value="1"/>
</dbReference>
<dbReference type="Gene3D" id="3.60.110.10">
    <property type="entry name" value="Carbon-nitrogen hydrolase"/>
    <property type="match status" value="1"/>
</dbReference>
<dbReference type="RefSeq" id="WP_324715492.1">
    <property type="nucleotide sequence ID" value="NZ_CP141615.1"/>
</dbReference>
<dbReference type="InterPro" id="IPR036526">
    <property type="entry name" value="C-N_Hydrolase_sf"/>
</dbReference>
<proteinExistence type="inferred from homology"/>
<reference evidence="4 5" key="1">
    <citation type="journal article" date="2024" name="Front. Microbiol.">
        <title>Novel thermophilic genera Geochorda gen. nov. and Carboxydochorda gen. nov. from the deep terrestrial subsurface reveal the ecophysiological diversity in the class Limnochordia.</title>
        <authorList>
            <person name="Karnachuk O.V."/>
            <person name="Lukina A.P."/>
            <person name="Avakyan M.R."/>
            <person name="Kadnikov V.V."/>
            <person name="Begmatov S."/>
            <person name="Beletsky A.V."/>
            <person name="Vlasova K.G."/>
            <person name="Novikov A.A."/>
            <person name="Shcherbakova V.A."/>
            <person name="Mardanov A.V."/>
            <person name="Ravin N.V."/>
        </authorList>
    </citation>
    <scope>NUCLEOTIDE SEQUENCE [LARGE SCALE GENOMIC DNA]</scope>
    <source>
        <strain evidence="4 5">L945</strain>
    </source>
</reference>
<dbReference type="GO" id="GO:0016787">
    <property type="term" value="F:hydrolase activity"/>
    <property type="evidence" value="ECO:0007669"/>
    <property type="project" value="UniProtKB-KW"/>
</dbReference>
<protein>
    <submittedName>
        <fullName evidence="4">Carbon-nitrogen hydrolase family protein</fullName>
    </submittedName>
</protein>
<organism evidence="4 5">
    <name type="scientific">Carboxydichorda subterranea</name>
    <dbReference type="NCBI Taxonomy" id="3109565"/>
    <lineage>
        <taxon>Bacteria</taxon>
        <taxon>Bacillati</taxon>
        <taxon>Bacillota</taxon>
        <taxon>Limnochordia</taxon>
        <taxon>Limnochordales</taxon>
        <taxon>Geochordaceae</taxon>
        <taxon>Carboxydichorda</taxon>
    </lineage>
</organism>
<keyword evidence="4" id="KW-0378">Hydrolase</keyword>
<comment type="similarity">
    <text evidence="1">Belongs to the carbon-nitrogen hydrolase superfamily. NIT1/NIT2 family.</text>
</comment>
<name>A0ABZ1BUQ1_9FIRM</name>
<accession>A0ABZ1BUQ1</accession>
<feature type="domain" description="CN hydrolase" evidence="3">
    <location>
        <begin position="27"/>
        <end position="265"/>
    </location>
</feature>
<dbReference type="CDD" id="cd07581">
    <property type="entry name" value="nitrilase_3"/>
    <property type="match status" value="1"/>
</dbReference>
<evidence type="ECO:0000256" key="2">
    <source>
        <dbReference type="SAM" id="MobiDB-lite"/>
    </source>
</evidence>
<dbReference type="InterPro" id="IPR001110">
    <property type="entry name" value="UPF0012_CS"/>
</dbReference>
<dbReference type="PANTHER" id="PTHR23088:SF27">
    <property type="entry name" value="DEAMINATED GLUTATHIONE AMIDASE"/>
    <property type="match status" value="1"/>
</dbReference>
<dbReference type="EMBL" id="CP141615">
    <property type="protein sequence ID" value="WRP16220.1"/>
    <property type="molecule type" value="Genomic_DNA"/>
</dbReference>
<dbReference type="PANTHER" id="PTHR23088">
    <property type="entry name" value="NITRILASE-RELATED"/>
    <property type="match status" value="1"/>
</dbReference>
<evidence type="ECO:0000313" key="4">
    <source>
        <dbReference type="EMBL" id="WRP16220.1"/>
    </source>
</evidence>
<dbReference type="InterPro" id="IPR003010">
    <property type="entry name" value="C-N_Hydrolase"/>
</dbReference>
<dbReference type="Proteomes" id="UP001332192">
    <property type="component" value="Chromosome"/>
</dbReference>
<gene>
    <name evidence="4" type="ORF">U7230_08900</name>
</gene>
<sequence>MGVRTGGADSTPGAGAAGGAAAPRGKLDVALVQVGSGPDKAHNLQTAARFIREAAAAGARLVVFPEMFMGVPSAERPPRAFAEPLDGPFVRGLAGEAKAAGACVVAGVWETSDDPARPFNTAVVVEPGGRVVAAYRKLHLFDALGVRESHLMRPGSARPPVWEIDGVPLGVAICYDLRFPELFRELAARGAEAVVVPAAWYSGTLKEEHWLALLRARAIENTLYVLGADQAGGPFCGRSAGFDPFGVTLGDAGEEEGLLLVHVDRARVQAVRRKLPSLQHRRTDLYG</sequence>
<evidence type="ECO:0000313" key="5">
    <source>
        <dbReference type="Proteomes" id="UP001332192"/>
    </source>
</evidence>
<evidence type="ECO:0000256" key="1">
    <source>
        <dbReference type="ARBA" id="ARBA00010613"/>
    </source>
</evidence>
<evidence type="ECO:0000259" key="3">
    <source>
        <dbReference type="PROSITE" id="PS50263"/>
    </source>
</evidence>